<comment type="caution">
    <text evidence="2">The sequence shown here is derived from an EMBL/GenBank/DDBJ whole genome shotgun (WGS) entry which is preliminary data.</text>
</comment>
<protein>
    <recommendedName>
        <fullName evidence="4">Lipoprotein</fullName>
    </recommendedName>
</protein>
<proteinExistence type="predicted"/>
<feature type="signal peptide" evidence="1">
    <location>
        <begin position="1"/>
        <end position="26"/>
    </location>
</feature>
<reference evidence="3" key="1">
    <citation type="journal article" date="2019" name="Int. J. Syst. Evol. Microbiol.">
        <title>The Global Catalogue of Microorganisms (GCM) 10K type strain sequencing project: providing services to taxonomists for standard genome sequencing and annotation.</title>
        <authorList>
            <consortium name="The Broad Institute Genomics Platform"/>
            <consortium name="The Broad Institute Genome Sequencing Center for Infectious Disease"/>
            <person name="Wu L."/>
            <person name="Ma J."/>
        </authorList>
    </citation>
    <scope>NUCLEOTIDE SEQUENCE [LARGE SCALE GENOMIC DNA]</scope>
    <source>
        <strain evidence="3">CGMCC 4.7371</strain>
    </source>
</reference>
<evidence type="ECO:0000313" key="3">
    <source>
        <dbReference type="Proteomes" id="UP000655410"/>
    </source>
</evidence>
<dbReference type="RefSeq" id="WP_188783215.1">
    <property type="nucleotide sequence ID" value="NZ_BMNI01000002.1"/>
</dbReference>
<organism evidence="2 3">
    <name type="scientific">Nocardioides phosphati</name>
    <dbReference type="NCBI Taxonomy" id="1867775"/>
    <lineage>
        <taxon>Bacteria</taxon>
        <taxon>Bacillati</taxon>
        <taxon>Actinomycetota</taxon>
        <taxon>Actinomycetes</taxon>
        <taxon>Propionibacteriales</taxon>
        <taxon>Nocardioidaceae</taxon>
        <taxon>Nocardioides</taxon>
    </lineage>
</organism>
<evidence type="ECO:0000256" key="1">
    <source>
        <dbReference type="SAM" id="SignalP"/>
    </source>
</evidence>
<gene>
    <name evidence="2" type="ORF">GCM10011584_13440</name>
</gene>
<name>A0ABQ2N908_9ACTN</name>
<evidence type="ECO:0000313" key="2">
    <source>
        <dbReference type="EMBL" id="GGO87845.1"/>
    </source>
</evidence>
<dbReference type="EMBL" id="BMNI01000002">
    <property type="protein sequence ID" value="GGO87845.1"/>
    <property type="molecule type" value="Genomic_DNA"/>
</dbReference>
<sequence length="309" mass="34505">MARPIRNQVLTGLALVLVALLALSQAVDPSSGTAPTHPRTVAAEAPRPPLAPALRRPELFDGRMFVAYYGTVGTPVLGVLGESTPEQAFARVRRAAAPFRRAGLAAQPVFELIVTVADSQPGPDGDYNHDVPVAAVRRWVEAARRSGALLVLDLQPGRADFPSVAKRWEWALRDPNVGLALDPEWRMHGREVPGRVIGSVTTWEVNLTSRWLEQLVEARRLPEKLFVVHQFRRDMLRGPHRVEDRRHLAEVQHVDGFGTPREKLATYAAVARPGDFRMGFKLFYDEDRPRLSAAQVMRIRPRVDFVSFQ</sequence>
<evidence type="ECO:0008006" key="4">
    <source>
        <dbReference type="Google" id="ProtNLM"/>
    </source>
</evidence>
<keyword evidence="3" id="KW-1185">Reference proteome</keyword>
<keyword evidence="1" id="KW-0732">Signal</keyword>
<dbReference type="Proteomes" id="UP000655410">
    <property type="component" value="Unassembled WGS sequence"/>
</dbReference>
<accession>A0ABQ2N908</accession>
<feature type="chain" id="PRO_5047242841" description="Lipoprotein" evidence="1">
    <location>
        <begin position="27"/>
        <end position="309"/>
    </location>
</feature>